<dbReference type="GO" id="GO:0008703">
    <property type="term" value="F:5-amino-6-(5-phosphoribosylamino)uracil reductase activity"/>
    <property type="evidence" value="ECO:0007669"/>
    <property type="project" value="InterPro"/>
</dbReference>
<evidence type="ECO:0000259" key="2">
    <source>
        <dbReference type="Pfam" id="PF01872"/>
    </source>
</evidence>
<evidence type="ECO:0000313" key="3">
    <source>
        <dbReference type="EMBL" id="MBM9468632.1"/>
    </source>
</evidence>
<sequence>MGTVLAVENVSLDGVMQSPGRPDEDTRGGFDRGGWASAVLSADPEATQAAFAGDGTTGAMLFGRRTYLDLVGFWLGNPEPNPFTEILRTTPKYVVSSTLADPLPHPASHLIDGRTPSGVEGAVAGLKHEIEGSIVMLGSGQLVRFLAAAGLVDEWVLTQIPVVLGSGTRLFDGTPMDLEVVRSFTSPRGVVVGHYRVART</sequence>
<dbReference type="PANTHER" id="PTHR38011">
    <property type="entry name" value="DIHYDROFOLATE REDUCTASE FAMILY PROTEIN (AFU_ORTHOLOGUE AFUA_8G06820)"/>
    <property type="match status" value="1"/>
</dbReference>
<feature type="compositionally biased region" description="Basic and acidic residues" evidence="1">
    <location>
        <begin position="21"/>
        <end position="30"/>
    </location>
</feature>
<dbReference type="AlphaFoldDB" id="A0A938YDE7"/>
<evidence type="ECO:0000256" key="1">
    <source>
        <dbReference type="SAM" id="MobiDB-lite"/>
    </source>
</evidence>
<protein>
    <submittedName>
        <fullName evidence="3">Dihydrofolate reductase family protein</fullName>
    </submittedName>
</protein>
<dbReference type="SUPFAM" id="SSF53597">
    <property type="entry name" value="Dihydrofolate reductase-like"/>
    <property type="match status" value="1"/>
</dbReference>
<proteinExistence type="predicted"/>
<gene>
    <name evidence="3" type="ORF">JL106_15220</name>
</gene>
<dbReference type="Proteomes" id="UP000663792">
    <property type="component" value="Unassembled WGS sequence"/>
</dbReference>
<dbReference type="RefSeq" id="WP_205261581.1">
    <property type="nucleotide sequence ID" value="NZ_JAERWK010000020.1"/>
</dbReference>
<evidence type="ECO:0000313" key="4">
    <source>
        <dbReference type="Proteomes" id="UP000663792"/>
    </source>
</evidence>
<comment type="caution">
    <text evidence="3">The sequence shown here is derived from an EMBL/GenBank/DDBJ whole genome shotgun (WGS) entry which is preliminary data.</text>
</comment>
<dbReference type="GO" id="GO:0009231">
    <property type="term" value="P:riboflavin biosynthetic process"/>
    <property type="evidence" value="ECO:0007669"/>
    <property type="project" value="InterPro"/>
</dbReference>
<name>A0A938YDE7_9ACTN</name>
<keyword evidence="4" id="KW-1185">Reference proteome</keyword>
<dbReference type="InterPro" id="IPR024072">
    <property type="entry name" value="DHFR-like_dom_sf"/>
</dbReference>
<dbReference type="Pfam" id="PF01872">
    <property type="entry name" value="RibD_C"/>
    <property type="match status" value="1"/>
</dbReference>
<dbReference type="InterPro" id="IPR002734">
    <property type="entry name" value="RibDG_C"/>
</dbReference>
<dbReference type="PANTHER" id="PTHR38011:SF2">
    <property type="entry name" value="BIFUNCTIONAL DEAMINASE-REDUCTASE DOMAIN PROTEIN"/>
    <property type="match status" value="1"/>
</dbReference>
<dbReference type="InterPro" id="IPR050765">
    <property type="entry name" value="Riboflavin_Biosynth_HTPR"/>
</dbReference>
<organism evidence="3 4">
    <name type="scientific">Nakamurella leprariae</name>
    <dbReference type="NCBI Taxonomy" id="2803911"/>
    <lineage>
        <taxon>Bacteria</taxon>
        <taxon>Bacillati</taxon>
        <taxon>Actinomycetota</taxon>
        <taxon>Actinomycetes</taxon>
        <taxon>Nakamurellales</taxon>
        <taxon>Nakamurellaceae</taxon>
        <taxon>Nakamurella</taxon>
    </lineage>
</organism>
<feature type="region of interest" description="Disordered" evidence="1">
    <location>
        <begin position="13"/>
        <end position="32"/>
    </location>
</feature>
<accession>A0A938YDE7</accession>
<dbReference type="Gene3D" id="3.40.430.10">
    <property type="entry name" value="Dihydrofolate Reductase, subunit A"/>
    <property type="match status" value="1"/>
</dbReference>
<reference evidence="3" key="1">
    <citation type="submission" date="2021-01" db="EMBL/GenBank/DDBJ databases">
        <title>YIM 132084 draft genome.</title>
        <authorList>
            <person name="An D."/>
        </authorList>
    </citation>
    <scope>NUCLEOTIDE SEQUENCE</scope>
    <source>
        <strain evidence="3">YIM 132084</strain>
    </source>
</reference>
<feature type="domain" description="Bacterial bifunctional deaminase-reductase C-terminal" evidence="2">
    <location>
        <begin position="6"/>
        <end position="191"/>
    </location>
</feature>
<dbReference type="EMBL" id="JAERWK010000020">
    <property type="protein sequence ID" value="MBM9468632.1"/>
    <property type="molecule type" value="Genomic_DNA"/>
</dbReference>